<dbReference type="EMBL" id="LK056665">
    <property type="protein sequence ID" value="CDS82389.1"/>
    <property type="molecule type" value="Genomic_DNA"/>
</dbReference>
<protein>
    <recommendedName>
        <fullName evidence="7">Large ribosomal subunit protein mL54</fullName>
    </recommendedName>
</protein>
<dbReference type="STRING" id="49012.A0A0F7SC80"/>
<keyword evidence="5" id="KW-0687">Ribonucleoprotein</keyword>
<keyword evidence="11" id="KW-1185">Reference proteome</keyword>
<proteinExistence type="inferred from homology"/>
<accession>A0A0F7SC80</accession>
<dbReference type="AlphaFoldDB" id="A0A0F7SC80"/>
<dbReference type="Proteomes" id="UP000242770">
    <property type="component" value="Unassembled WGS sequence"/>
</dbReference>
<keyword evidence="2" id="KW-0809">Transit peptide</keyword>
<evidence type="ECO:0000313" key="9">
    <source>
        <dbReference type="EMBL" id="CDS82389.1"/>
    </source>
</evidence>
<evidence type="ECO:0000256" key="3">
    <source>
        <dbReference type="ARBA" id="ARBA00022980"/>
    </source>
</evidence>
<evidence type="ECO:0000256" key="7">
    <source>
        <dbReference type="ARBA" id="ARBA00035179"/>
    </source>
</evidence>
<dbReference type="PANTHER" id="PTHR28595">
    <property type="entry name" value="39S RIBOSOMAL PROTEIN L54, MITOCHONDRIAL"/>
    <property type="match status" value="1"/>
</dbReference>
<comment type="subcellular location">
    <subcellularLocation>
        <location evidence="1">Mitochondrion</location>
    </subcellularLocation>
</comment>
<evidence type="ECO:0000313" key="11">
    <source>
        <dbReference type="Proteomes" id="UP000242770"/>
    </source>
</evidence>
<dbReference type="OrthoDB" id="10252718at2759"/>
<dbReference type="Pfam" id="PF08561">
    <property type="entry name" value="Ribosomal_L37"/>
    <property type="match status" value="1"/>
</dbReference>
<feature type="region of interest" description="Disordered" evidence="8">
    <location>
        <begin position="1"/>
        <end position="58"/>
    </location>
</feature>
<evidence type="ECO:0000256" key="1">
    <source>
        <dbReference type="ARBA" id="ARBA00004173"/>
    </source>
</evidence>
<name>A0A0F7SC80_9BASI</name>
<dbReference type="GO" id="GO:0003735">
    <property type="term" value="F:structural constituent of ribosome"/>
    <property type="evidence" value="ECO:0007669"/>
    <property type="project" value="TreeGrafter"/>
</dbReference>
<evidence type="ECO:0000256" key="6">
    <source>
        <dbReference type="ARBA" id="ARBA00033752"/>
    </source>
</evidence>
<sequence>MLRAATRTARASCSSLRQAPLSRSYASASATASSSASPSSSSAPAETPSLPSAAPPGTVLKGVSIFKDKADPIALQDHEYPSWLFKLLDDPSIASASSLASIEMAGMSKGEARAAQKRQSKILRAAQLAKEKAEAKAAERAAKAGNAETTKDASAEQEDAMTPAEKRAHLLSKAAQEEHAKRKALRRANKNAIKARNFVSAS</sequence>
<evidence type="ECO:0000256" key="2">
    <source>
        <dbReference type="ARBA" id="ARBA00022946"/>
    </source>
</evidence>
<evidence type="ECO:0000256" key="8">
    <source>
        <dbReference type="SAM" id="MobiDB-lite"/>
    </source>
</evidence>
<keyword evidence="4" id="KW-0496">Mitochondrion</keyword>
<reference evidence="11" key="1">
    <citation type="submission" date="2014-06" db="EMBL/GenBank/DDBJ databases">
        <authorList>
            <person name="Berkman P.J."/>
        </authorList>
    </citation>
    <scope>NUCLEOTIDE SEQUENCE [LARGE SCALE GENOMIC DNA]</scope>
</reference>
<comment type="similarity">
    <text evidence="6">Belongs to the mitochondrion-specific ribosomal protein mL54 family.</text>
</comment>
<gene>
    <name evidence="10" type="primary">SSCI53370.1</name>
    <name evidence="9" type="ORF">SPSC_03208</name>
</gene>
<evidence type="ECO:0000256" key="5">
    <source>
        <dbReference type="ARBA" id="ARBA00023274"/>
    </source>
</evidence>
<dbReference type="PANTHER" id="PTHR28595:SF1">
    <property type="entry name" value="LARGE RIBOSOMAL SUBUNIT PROTEIN ML54"/>
    <property type="match status" value="1"/>
</dbReference>
<dbReference type="GO" id="GO:0005762">
    <property type="term" value="C:mitochondrial large ribosomal subunit"/>
    <property type="evidence" value="ECO:0007669"/>
    <property type="project" value="TreeGrafter"/>
</dbReference>
<feature type="region of interest" description="Disordered" evidence="8">
    <location>
        <begin position="134"/>
        <end position="202"/>
    </location>
</feature>
<evidence type="ECO:0000313" key="10">
    <source>
        <dbReference type="EMBL" id="CDW98383.1"/>
    </source>
</evidence>
<evidence type="ECO:0000256" key="4">
    <source>
        <dbReference type="ARBA" id="ARBA00023128"/>
    </source>
</evidence>
<feature type="compositionally biased region" description="Low complexity" evidence="8">
    <location>
        <begin position="1"/>
        <end position="56"/>
    </location>
</feature>
<dbReference type="EMBL" id="CCFA01003172">
    <property type="protein sequence ID" value="CDW98383.1"/>
    <property type="molecule type" value="Genomic_DNA"/>
</dbReference>
<reference evidence="10" key="3">
    <citation type="submission" date="2014-06" db="EMBL/GenBank/DDBJ databases">
        <authorList>
            <person name="Berkman J.Paul."/>
        </authorList>
    </citation>
    <scope>NUCLEOTIDE SEQUENCE [LARGE SCALE GENOMIC DNA]</scope>
</reference>
<organism evidence="10 11">
    <name type="scientific">Sporisorium scitamineum</name>
    <dbReference type="NCBI Taxonomy" id="49012"/>
    <lineage>
        <taxon>Eukaryota</taxon>
        <taxon>Fungi</taxon>
        <taxon>Dikarya</taxon>
        <taxon>Basidiomycota</taxon>
        <taxon>Ustilaginomycotina</taxon>
        <taxon>Ustilaginomycetes</taxon>
        <taxon>Ustilaginales</taxon>
        <taxon>Ustilaginaceae</taxon>
        <taxon>Sporisorium</taxon>
    </lineage>
</organism>
<keyword evidence="3 9" id="KW-0689">Ribosomal protein</keyword>
<reference evidence="9" key="2">
    <citation type="submission" date="2014-06" db="EMBL/GenBank/DDBJ databases">
        <authorList>
            <person name="Ju J."/>
            <person name="Zhang J."/>
        </authorList>
    </citation>
    <scope>NUCLEOTIDE SEQUENCE</scope>
    <source>
        <strain evidence="9">SscI8</strain>
    </source>
</reference>
<dbReference type="InterPro" id="IPR013870">
    <property type="entry name" value="Ribosomal_mL54"/>
</dbReference>